<dbReference type="InterPro" id="IPR012902">
    <property type="entry name" value="N_methyl_site"/>
</dbReference>
<name>A0A923HU24_9FIRM</name>
<evidence type="ECO:0000313" key="2">
    <source>
        <dbReference type="EMBL" id="MBC3887202.1"/>
    </source>
</evidence>
<evidence type="ECO:0000313" key="3">
    <source>
        <dbReference type="Proteomes" id="UP000616595"/>
    </source>
</evidence>
<keyword evidence="1" id="KW-0812">Transmembrane</keyword>
<dbReference type="RefSeq" id="WP_148566454.1">
    <property type="nucleotide sequence ID" value="NZ_RXYA01000004.1"/>
</dbReference>
<accession>A0A923HU24</accession>
<dbReference type="NCBIfam" id="TIGR02532">
    <property type="entry name" value="IV_pilin_GFxxxE"/>
    <property type="match status" value="1"/>
</dbReference>
<gene>
    <name evidence="2" type="ORF">GH810_02620</name>
</gene>
<dbReference type="AlphaFoldDB" id="A0A923HU24"/>
<reference evidence="2" key="2">
    <citation type="submission" date="2020-10" db="EMBL/GenBank/DDBJ databases">
        <title>Comparative genomics of the Acetobacterium genus.</title>
        <authorList>
            <person name="Marshall C."/>
            <person name="May H."/>
            <person name="Norman S."/>
        </authorList>
    </citation>
    <scope>NUCLEOTIDE SEQUENCE</scope>
    <source>
        <strain evidence="2">DER-2019</strain>
    </source>
</reference>
<evidence type="ECO:0000256" key="1">
    <source>
        <dbReference type="SAM" id="Phobius"/>
    </source>
</evidence>
<dbReference type="Proteomes" id="UP000616595">
    <property type="component" value="Unassembled WGS sequence"/>
</dbReference>
<dbReference type="OrthoDB" id="1778390at2"/>
<proteinExistence type="predicted"/>
<keyword evidence="3" id="KW-1185">Reference proteome</keyword>
<sequence length="167" mass="19353">MVIIRLDHNKGFSLIEVITALMVISLVLVMLLSGLIFVNSIDQKAETNQKVSYNERYLNLYFQKQVLESERIIVKSDRIYLQDLENPDLYYNYYQFRNGFLRRYKVYKGSLNSIGSGGNSQFTDNVQAFSLSLGPNNEIVLEYTLSVDGENFYRKTTIRHGKTVEII</sequence>
<dbReference type="PROSITE" id="PS00409">
    <property type="entry name" value="PROKAR_NTER_METHYL"/>
    <property type="match status" value="1"/>
</dbReference>
<feature type="transmembrane region" description="Helical" evidence="1">
    <location>
        <begin position="12"/>
        <end position="38"/>
    </location>
</feature>
<dbReference type="Pfam" id="PF07963">
    <property type="entry name" value="N_methyl"/>
    <property type="match status" value="1"/>
</dbReference>
<keyword evidence="1" id="KW-1133">Transmembrane helix</keyword>
<organism evidence="2 3">
    <name type="scientific">Acetobacterium paludosum</name>
    <dbReference type="NCBI Taxonomy" id="52693"/>
    <lineage>
        <taxon>Bacteria</taxon>
        <taxon>Bacillati</taxon>
        <taxon>Bacillota</taxon>
        <taxon>Clostridia</taxon>
        <taxon>Eubacteriales</taxon>
        <taxon>Eubacteriaceae</taxon>
        <taxon>Acetobacterium</taxon>
    </lineage>
</organism>
<dbReference type="EMBL" id="WJBD01000002">
    <property type="protein sequence ID" value="MBC3887202.1"/>
    <property type="molecule type" value="Genomic_DNA"/>
</dbReference>
<protein>
    <submittedName>
        <fullName evidence="2">Prepilin-type N-terminal cleavage/methylation domain-containing protein</fullName>
    </submittedName>
</protein>
<keyword evidence="1" id="KW-0472">Membrane</keyword>
<reference evidence="2" key="1">
    <citation type="submission" date="2019-10" db="EMBL/GenBank/DDBJ databases">
        <authorList>
            <person name="Ross D.E."/>
            <person name="Gulliver D."/>
        </authorList>
    </citation>
    <scope>NUCLEOTIDE SEQUENCE</scope>
    <source>
        <strain evidence="2">DER-2019</strain>
    </source>
</reference>
<comment type="caution">
    <text evidence="2">The sequence shown here is derived from an EMBL/GenBank/DDBJ whole genome shotgun (WGS) entry which is preliminary data.</text>
</comment>